<dbReference type="EMBL" id="JAQNDL010000001">
    <property type="protein sequence ID" value="MDC0718557.1"/>
    <property type="molecule type" value="Genomic_DNA"/>
</dbReference>
<evidence type="ECO:0000313" key="3">
    <source>
        <dbReference type="Proteomes" id="UP001221686"/>
    </source>
</evidence>
<dbReference type="Proteomes" id="UP001221686">
    <property type="component" value="Unassembled WGS sequence"/>
</dbReference>
<protein>
    <submittedName>
        <fullName evidence="2">Uncharacterized protein</fullName>
    </submittedName>
</protein>
<feature type="compositionally biased region" description="Basic and acidic residues" evidence="1">
    <location>
        <begin position="96"/>
        <end position="111"/>
    </location>
</feature>
<sequence length="111" mass="11329">MDTFGGSRERELEALAAGAEARAMKQTGRTEPGGGEVTAIGDLAATVRRDTGDELAQPGGELAGESARMTGTLARIDEQGAQGRDGAVGPGGPRPHAGEARWRGGDAGMRR</sequence>
<organism evidence="2 3">
    <name type="scientific">Nannocystis bainbridge</name>
    <dbReference type="NCBI Taxonomy" id="2995303"/>
    <lineage>
        <taxon>Bacteria</taxon>
        <taxon>Pseudomonadati</taxon>
        <taxon>Myxococcota</taxon>
        <taxon>Polyangia</taxon>
        <taxon>Nannocystales</taxon>
        <taxon>Nannocystaceae</taxon>
        <taxon>Nannocystis</taxon>
    </lineage>
</organism>
<proteinExistence type="predicted"/>
<keyword evidence="3" id="KW-1185">Reference proteome</keyword>
<dbReference type="RefSeq" id="WP_272087037.1">
    <property type="nucleotide sequence ID" value="NZ_JAQNDL010000001.1"/>
</dbReference>
<reference evidence="2 3" key="1">
    <citation type="submission" date="2022-11" db="EMBL/GenBank/DDBJ databases">
        <title>Minimal conservation of predation-associated metabolite biosynthetic gene clusters underscores biosynthetic potential of Myxococcota including descriptions for ten novel species: Archangium lansinium sp. nov., Myxococcus landrumus sp. nov., Nannocystis bai.</title>
        <authorList>
            <person name="Ahearne A."/>
            <person name="Stevens C."/>
            <person name="Dowd S."/>
        </authorList>
    </citation>
    <scope>NUCLEOTIDE SEQUENCE [LARGE SCALE GENOMIC DNA]</scope>
    <source>
        <strain evidence="2 3">BB15-2</strain>
    </source>
</reference>
<name>A0ABT5DY56_9BACT</name>
<comment type="caution">
    <text evidence="2">The sequence shown here is derived from an EMBL/GenBank/DDBJ whole genome shotgun (WGS) entry which is preliminary data.</text>
</comment>
<feature type="region of interest" description="Disordered" evidence="1">
    <location>
        <begin position="19"/>
        <end position="38"/>
    </location>
</feature>
<accession>A0ABT5DY56</accession>
<evidence type="ECO:0000313" key="2">
    <source>
        <dbReference type="EMBL" id="MDC0718557.1"/>
    </source>
</evidence>
<evidence type="ECO:0000256" key="1">
    <source>
        <dbReference type="SAM" id="MobiDB-lite"/>
    </source>
</evidence>
<feature type="region of interest" description="Disordered" evidence="1">
    <location>
        <begin position="53"/>
        <end position="111"/>
    </location>
</feature>
<gene>
    <name evidence="2" type="ORF">POL25_16735</name>
</gene>